<evidence type="ECO:0000256" key="1">
    <source>
        <dbReference type="SAM" id="MobiDB-lite"/>
    </source>
</evidence>
<organism evidence="3 4">
    <name type="scientific">Halosegnis rubeus</name>
    <dbReference type="NCBI Taxonomy" id="2212850"/>
    <lineage>
        <taxon>Archaea</taxon>
        <taxon>Methanobacteriati</taxon>
        <taxon>Methanobacteriota</taxon>
        <taxon>Stenosarchaea group</taxon>
        <taxon>Halobacteria</taxon>
        <taxon>Halobacteriales</taxon>
        <taxon>Natronomonadaceae</taxon>
        <taxon>Halosegnis</taxon>
    </lineage>
</organism>
<accession>A0A5N5UJQ4</accession>
<feature type="region of interest" description="Disordered" evidence="1">
    <location>
        <begin position="22"/>
        <end position="50"/>
    </location>
</feature>
<dbReference type="EMBL" id="QMDY01000003">
    <property type="protein sequence ID" value="KAB7518997.1"/>
    <property type="molecule type" value="Genomic_DNA"/>
</dbReference>
<protein>
    <submittedName>
        <fullName evidence="3">Uncharacterized protein</fullName>
    </submittedName>
</protein>
<accession>A0A5N5U7S1</accession>
<dbReference type="RefSeq" id="WP_152134090.1">
    <property type="nucleotide sequence ID" value="NZ_QKKZ01000003.1"/>
</dbReference>
<dbReference type="PROSITE" id="PS51257">
    <property type="entry name" value="PROKAR_LIPOPROTEIN"/>
    <property type="match status" value="1"/>
</dbReference>
<sequence>MFKRRRLLANAGIAVVSGLAGCSSSGSNGESPNNSGGSGEGTPENPVAAANPWLGTITHFSGGSSPTEIRNAFKTDIPRILVASASPQNTAFISTEDVNTIEESAQEADLETRGIMNVSWNGGPVCDVQNWIQIPNEPAESTVREAFPNAISVFLNTSSGEETWEIYTPQMKRSELVGGIEELGVASESSAITYSSCSTAEPTTS</sequence>
<name>A0A5N5UJQ4_9EURY</name>
<dbReference type="Proteomes" id="UP000326207">
    <property type="component" value="Unassembled WGS sequence"/>
</dbReference>
<evidence type="ECO:0000313" key="4">
    <source>
        <dbReference type="Proteomes" id="UP000326207"/>
    </source>
</evidence>
<evidence type="ECO:0000313" key="2">
    <source>
        <dbReference type="EMBL" id="KAB7513752.1"/>
    </source>
</evidence>
<evidence type="ECO:0000313" key="3">
    <source>
        <dbReference type="EMBL" id="KAB7518997.1"/>
    </source>
</evidence>
<comment type="caution">
    <text evidence="3">The sequence shown here is derived from an EMBL/GenBank/DDBJ whole genome shotgun (WGS) entry which is preliminary data.</text>
</comment>
<keyword evidence="5" id="KW-1185">Reference proteome</keyword>
<reference evidence="4 5" key="1">
    <citation type="submission" date="2019-10" db="EMBL/GenBank/DDBJ databases">
        <title>Unraveling microbial dark matter from salterns through culturing: the case of the genus Halosegnis.</title>
        <authorList>
            <person name="Duran-Viseras A."/>
            <person name="Andrei A.-S."/>
            <person name="Vera-Gargallo B."/>
            <person name="Ghai R."/>
            <person name="Sanchez-Porro C."/>
            <person name="Ventosa A."/>
        </authorList>
    </citation>
    <scope>NUCLEOTIDE SEQUENCE [LARGE SCALE GENOMIC DNA]</scope>
    <source>
        <strain evidence="2 5">F18-79</strain>
        <strain evidence="3 4">F19-13</strain>
    </source>
</reference>
<proteinExistence type="predicted"/>
<gene>
    <name evidence="2" type="ORF">DM867_08035</name>
    <name evidence="3" type="ORF">DP108_07570</name>
</gene>
<dbReference type="EMBL" id="QKKZ01000003">
    <property type="protein sequence ID" value="KAB7513752.1"/>
    <property type="molecule type" value="Genomic_DNA"/>
</dbReference>
<dbReference type="AlphaFoldDB" id="A0A5N5UJQ4"/>
<dbReference type="Proteomes" id="UP000326865">
    <property type="component" value="Unassembled WGS sequence"/>
</dbReference>
<feature type="compositionally biased region" description="Low complexity" evidence="1">
    <location>
        <begin position="22"/>
        <end position="46"/>
    </location>
</feature>
<evidence type="ECO:0000313" key="5">
    <source>
        <dbReference type="Proteomes" id="UP000326865"/>
    </source>
</evidence>